<feature type="compositionally biased region" description="Polar residues" evidence="1">
    <location>
        <begin position="45"/>
        <end position="55"/>
    </location>
</feature>
<sequence length="194" mass="21112">MTTVPTAHEDTVPAAGPSSQPDSMSSQTSGTRTFNQANALPPGSQYHNHSSTYGPHSTHHNPIFTGPGAFILAPPTSTTSTPIGCWTISHICFLDPTTQQPIPHPTFIRRSARNTKCEPLKTPSSIAFRVQIGNTLSKTLGNAVHRDHEEMGFRIPREVEEASRDLEEQLKAAFQGFLSKEHKALDPPLRPGRG</sequence>
<evidence type="ECO:0000313" key="2">
    <source>
        <dbReference type="EMBL" id="TEB23067.1"/>
    </source>
</evidence>
<keyword evidence="3" id="KW-1185">Reference proteome</keyword>
<gene>
    <name evidence="2" type="ORF">FA13DRAFT_1818629</name>
</gene>
<feature type="compositionally biased region" description="Low complexity" evidence="1">
    <location>
        <begin position="17"/>
        <end position="29"/>
    </location>
</feature>
<proteinExistence type="predicted"/>
<dbReference type="AlphaFoldDB" id="A0A4Y7SMF4"/>
<feature type="region of interest" description="Disordered" evidence="1">
    <location>
        <begin position="1"/>
        <end position="61"/>
    </location>
</feature>
<evidence type="ECO:0000256" key="1">
    <source>
        <dbReference type="SAM" id="MobiDB-lite"/>
    </source>
</evidence>
<reference evidence="2 3" key="1">
    <citation type="journal article" date="2019" name="Nat. Ecol. Evol.">
        <title>Megaphylogeny resolves global patterns of mushroom evolution.</title>
        <authorList>
            <person name="Varga T."/>
            <person name="Krizsan K."/>
            <person name="Foldi C."/>
            <person name="Dima B."/>
            <person name="Sanchez-Garcia M."/>
            <person name="Sanchez-Ramirez S."/>
            <person name="Szollosi G.J."/>
            <person name="Szarkandi J.G."/>
            <person name="Papp V."/>
            <person name="Albert L."/>
            <person name="Andreopoulos W."/>
            <person name="Angelini C."/>
            <person name="Antonin V."/>
            <person name="Barry K.W."/>
            <person name="Bougher N.L."/>
            <person name="Buchanan P."/>
            <person name="Buyck B."/>
            <person name="Bense V."/>
            <person name="Catcheside P."/>
            <person name="Chovatia M."/>
            <person name="Cooper J."/>
            <person name="Damon W."/>
            <person name="Desjardin D."/>
            <person name="Finy P."/>
            <person name="Geml J."/>
            <person name="Haridas S."/>
            <person name="Hughes K."/>
            <person name="Justo A."/>
            <person name="Karasinski D."/>
            <person name="Kautmanova I."/>
            <person name="Kiss B."/>
            <person name="Kocsube S."/>
            <person name="Kotiranta H."/>
            <person name="LaButti K.M."/>
            <person name="Lechner B.E."/>
            <person name="Liimatainen K."/>
            <person name="Lipzen A."/>
            <person name="Lukacs Z."/>
            <person name="Mihaltcheva S."/>
            <person name="Morgado L.N."/>
            <person name="Niskanen T."/>
            <person name="Noordeloos M.E."/>
            <person name="Ohm R.A."/>
            <person name="Ortiz-Santana B."/>
            <person name="Ovrebo C."/>
            <person name="Racz N."/>
            <person name="Riley R."/>
            <person name="Savchenko A."/>
            <person name="Shiryaev A."/>
            <person name="Soop K."/>
            <person name="Spirin V."/>
            <person name="Szebenyi C."/>
            <person name="Tomsovsky M."/>
            <person name="Tulloss R.E."/>
            <person name="Uehling J."/>
            <person name="Grigoriev I.V."/>
            <person name="Vagvolgyi C."/>
            <person name="Papp T."/>
            <person name="Martin F.M."/>
            <person name="Miettinen O."/>
            <person name="Hibbett D.S."/>
            <person name="Nagy L.G."/>
        </authorList>
    </citation>
    <scope>NUCLEOTIDE SEQUENCE [LARGE SCALE GENOMIC DNA]</scope>
    <source>
        <strain evidence="2 3">FP101781</strain>
    </source>
</reference>
<accession>A0A4Y7SMF4</accession>
<name>A0A4Y7SMF4_COPMI</name>
<protein>
    <submittedName>
        <fullName evidence="2">Uncharacterized protein</fullName>
    </submittedName>
</protein>
<comment type="caution">
    <text evidence="2">The sequence shown here is derived from an EMBL/GenBank/DDBJ whole genome shotgun (WGS) entry which is preliminary data.</text>
</comment>
<evidence type="ECO:0000313" key="3">
    <source>
        <dbReference type="Proteomes" id="UP000298030"/>
    </source>
</evidence>
<dbReference type="EMBL" id="QPFP01000082">
    <property type="protein sequence ID" value="TEB23067.1"/>
    <property type="molecule type" value="Genomic_DNA"/>
</dbReference>
<dbReference type="Proteomes" id="UP000298030">
    <property type="component" value="Unassembled WGS sequence"/>
</dbReference>
<organism evidence="2 3">
    <name type="scientific">Coprinellus micaceus</name>
    <name type="common">Glistening ink-cap mushroom</name>
    <name type="synonym">Coprinus micaceus</name>
    <dbReference type="NCBI Taxonomy" id="71717"/>
    <lineage>
        <taxon>Eukaryota</taxon>
        <taxon>Fungi</taxon>
        <taxon>Dikarya</taxon>
        <taxon>Basidiomycota</taxon>
        <taxon>Agaricomycotina</taxon>
        <taxon>Agaricomycetes</taxon>
        <taxon>Agaricomycetidae</taxon>
        <taxon>Agaricales</taxon>
        <taxon>Agaricineae</taxon>
        <taxon>Psathyrellaceae</taxon>
        <taxon>Coprinellus</taxon>
    </lineage>
</organism>